<accession>A0A840Y8M3</accession>
<reference evidence="1 2" key="1">
    <citation type="submission" date="2020-08" db="EMBL/GenBank/DDBJ databases">
        <title>Genomic Encyclopedia of Type Strains, Phase IV (KMG-IV): sequencing the most valuable type-strain genomes for metagenomic binning, comparative biology and taxonomic classification.</title>
        <authorList>
            <person name="Goeker M."/>
        </authorList>
    </citation>
    <scope>NUCLEOTIDE SEQUENCE [LARGE SCALE GENOMIC DNA]</scope>
    <source>
        <strain evidence="1 2">DSM 25622</strain>
    </source>
</reference>
<dbReference type="Proteomes" id="UP000580654">
    <property type="component" value="Unassembled WGS sequence"/>
</dbReference>
<gene>
    <name evidence="1" type="ORF">FHS87_000742</name>
</gene>
<proteinExistence type="predicted"/>
<evidence type="ECO:0000313" key="1">
    <source>
        <dbReference type="EMBL" id="MBB5692727.1"/>
    </source>
</evidence>
<organism evidence="1 2">
    <name type="scientific">Muricoccus pecuniae</name>
    <dbReference type="NCBI Taxonomy" id="693023"/>
    <lineage>
        <taxon>Bacteria</taxon>
        <taxon>Pseudomonadati</taxon>
        <taxon>Pseudomonadota</taxon>
        <taxon>Alphaproteobacteria</taxon>
        <taxon>Acetobacterales</taxon>
        <taxon>Roseomonadaceae</taxon>
        <taxon>Muricoccus</taxon>
    </lineage>
</organism>
<protein>
    <recommendedName>
        <fullName evidence="3">DUF2188 domain-containing protein</fullName>
    </recommendedName>
</protein>
<dbReference type="RefSeq" id="WP_184513954.1">
    <property type="nucleotide sequence ID" value="NZ_JACIJD010000002.1"/>
</dbReference>
<name>A0A840Y8M3_9PROT</name>
<dbReference type="AlphaFoldDB" id="A0A840Y8M3"/>
<comment type="caution">
    <text evidence="1">The sequence shown here is derived from an EMBL/GenBank/DDBJ whole genome shotgun (WGS) entry which is preliminary data.</text>
</comment>
<keyword evidence="2" id="KW-1185">Reference proteome</keyword>
<dbReference type="EMBL" id="JACIJD010000002">
    <property type="protein sequence ID" value="MBB5692727.1"/>
    <property type="molecule type" value="Genomic_DNA"/>
</dbReference>
<sequence>MITYTVQQDGTTWKIVQGTSAYLGYRSEASATRAAIAVASKLGLNGEATFVDLAMLDGTSKRLFASDPELPTIDSMMDAAQGLSAPAHS</sequence>
<evidence type="ECO:0000313" key="2">
    <source>
        <dbReference type="Proteomes" id="UP000580654"/>
    </source>
</evidence>
<evidence type="ECO:0008006" key="3">
    <source>
        <dbReference type="Google" id="ProtNLM"/>
    </source>
</evidence>